<evidence type="ECO:0000259" key="9">
    <source>
        <dbReference type="Pfam" id="PF20638"/>
    </source>
</evidence>
<dbReference type="GO" id="GO:0044233">
    <property type="term" value="C:mitochondria-associated endoplasmic reticulum membrane contact site"/>
    <property type="evidence" value="ECO:0007669"/>
    <property type="project" value="TreeGrafter"/>
</dbReference>
<dbReference type="OrthoDB" id="272162at2759"/>
<dbReference type="GO" id="GO:0006995">
    <property type="term" value="P:cellular response to nitrogen starvation"/>
    <property type="evidence" value="ECO:0007669"/>
    <property type="project" value="TreeGrafter"/>
</dbReference>
<keyword evidence="4 5" id="KW-0072">Autophagy</keyword>
<dbReference type="GO" id="GO:0034045">
    <property type="term" value="C:phagophore assembly site membrane"/>
    <property type="evidence" value="ECO:0007669"/>
    <property type="project" value="UniProtKB-SubCell"/>
</dbReference>
<evidence type="ECO:0000256" key="6">
    <source>
        <dbReference type="SAM" id="MobiDB-lite"/>
    </source>
</evidence>
<dbReference type="EMBL" id="KZ993441">
    <property type="protein sequence ID" value="RKP04805.1"/>
    <property type="molecule type" value="Genomic_DNA"/>
</dbReference>
<keyword evidence="11" id="KW-1185">Reference proteome</keyword>
<proteinExistence type="inferred from homology"/>
<dbReference type="Gene3D" id="1.10.246.190">
    <property type="entry name" value="Autophagy protein Apg5, helix rich domain"/>
    <property type="match status" value="1"/>
</dbReference>
<dbReference type="InterPro" id="IPR048318">
    <property type="entry name" value="ATG5_UblB"/>
</dbReference>
<evidence type="ECO:0000259" key="7">
    <source>
        <dbReference type="Pfam" id="PF04106"/>
    </source>
</evidence>
<dbReference type="Gene3D" id="3.10.20.90">
    <property type="entry name" value="Phosphatidylinositol 3-kinase Catalytic Subunit, Chain A, domain 1"/>
    <property type="match status" value="1"/>
</dbReference>
<dbReference type="PANTHER" id="PTHR13040">
    <property type="entry name" value="AUTOPHAGY PROTEIN 5"/>
    <property type="match status" value="1"/>
</dbReference>
<dbReference type="GO" id="GO:0005776">
    <property type="term" value="C:autophagosome"/>
    <property type="evidence" value="ECO:0007669"/>
    <property type="project" value="TreeGrafter"/>
</dbReference>
<feature type="domain" description="Autophagy protein ATG5 alpha-helical bundle region" evidence="8">
    <location>
        <begin position="165"/>
        <end position="208"/>
    </location>
</feature>
<dbReference type="InterPro" id="IPR048939">
    <property type="entry name" value="ATG5_UblA"/>
</dbReference>
<keyword evidence="5" id="KW-0472">Membrane</keyword>
<dbReference type="GO" id="GO:0034727">
    <property type="term" value="P:piecemeal microautophagy of the nucleus"/>
    <property type="evidence" value="ECO:0007669"/>
    <property type="project" value="TreeGrafter"/>
</dbReference>
<dbReference type="InterPro" id="IPR042526">
    <property type="entry name" value="Atg5_HR"/>
</dbReference>
<comment type="function">
    <text evidence="5">Involved in cytoplasm to vacuole transport (Cvt) and autophagic vesicle formation.</text>
</comment>
<reference evidence="11" key="1">
    <citation type="journal article" date="2018" name="Nat. Microbiol.">
        <title>Leveraging single-cell genomics to expand the fungal tree of life.</title>
        <authorList>
            <person name="Ahrendt S.R."/>
            <person name="Quandt C.A."/>
            <person name="Ciobanu D."/>
            <person name="Clum A."/>
            <person name="Salamov A."/>
            <person name="Andreopoulos B."/>
            <person name="Cheng J.F."/>
            <person name="Woyke T."/>
            <person name="Pelin A."/>
            <person name="Henrissat B."/>
            <person name="Reynolds N.K."/>
            <person name="Benny G.L."/>
            <person name="Smith M.E."/>
            <person name="James T.Y."/>
            <person name="Grigoriev I.V."/>
        </authorList>
    </citation>
    <scope>NUCLEOTIDE SEQUENCE [LARGE SCALE GENOMIC DNA]</scope>
    <source>
        <strain evidence="11">RSA 1356</strain>
    </source>
</reference>
<comment type="subcellular location">
    <subcellularLocation>
        <location evidence="5">Preautophagosomal structure membrane</location>
        <topology evidence="5">Peripheral membrane protein</topology>
    </subcellularLocation>
</comment>
<feature type="domain" description="Autophagy protein ATG5 UblA" evidence="9">
    <location>
        <begin position="14"/>
        <end position="117"/>
    </location>
</feature>
<dbReference type="GO" id="GO:0061908">
    <property type="term" value="C:phagophore"/>
    <property type="evidence" value="ECO:0007669"/>
    <property type="project" value="TreeGrafter"/>
</dbReference>
<dbReference type="Gene3D" id="3.10.20.620">
    <property type="match status" value="1"/>
</dbReference>
<dbReference type="Pfam" id="PF20637">
    <property type="entry name" value="ATG5_HBR"/>
    <property type="match status" value="1"/>
</dbReference>
<evidence type="ECO:0000256" key="1">
    <source>
        <dbReference type="ARBA" id="ARBA00006910"/>
    </source>
</evidence>
<accession>A0A4P9XGN2</accession>
<evidence type="ECO:0000256" key="5">
    <source>
        <dbReference type="RuleBase" id="RU361202"/>
    </source>
</evidence>
<dbReference type="STRING" id="78915.A0A4P9XGN2"/>
<evidence type="ECO:0000313" key="10">
    <source>
        <dbReference type="EMBL" id="RKP04805.1"/>
    </source>
</evidence>
<gene>
    <name evidence="10" type="ORF">THASP1DRAFT_33387</name>
</gene>
<feature type="domain" description="Autophagy protein ATG5 UblB" evidence="7">
    <location>
        <begin position="256"/>
        <end position="343"/>
    </location>
</feature>
<dbReference type="InterPro" id="IPR042527">
    <property type="entry name" value="Atg5_UblA_dom_sf"/>
</dbReference>
<evidence type="ECO:0000259" key="8">
    <source>
        <dbReference type="Pfam" id="PF20637"/>
    </source>
</evidence>
<dbReference type="GO" id="GO:0000422">
    <property type="term" value="P:autophagy of mitochondrion"/>
    <property type="evidence" value="ECO:0007669"/>
    <property type="project" value="TreeGrafter"/>
</dbReference>
<dbReference type="GO" id="GO:0019776">
    <property type="term" value="F:Atg8-family ligase activity"/>
    <property type="evidence" value="ECO:0007669"/>
    <property type="project" value="TreeGrafter"/>
</dbReference>
<evidence type="ECO:0000256" key="3">
    <source>
        <dbReference type="ARBA" id="ARBA00022843"/>
    </source>
</evidence>
<name>A0A4P9XGN2_9FUNG</name>
<dbReference type="PANTHER" id="PTHR13040:SF2">
    <property type="entry name" value="AUTOPHAGY PROTEIN 5"/>
    <property type="match status" value="1"/>
</dbReference>
<comment type="similarity">
    <text evidence="1 5">Belongs to the ATG5 family.</text>
</comment>
<comment type="subunit">
    <text evidence="5">Conjugated with ATG12.</text>
</comment>
<organism evidence="10 11">
    <name type="scientific">Thamnocephalis sphaerospora</name>
    <dbReference type="NCBI Taxonomy" id="78915"/>
    <lineage>
        <taxon>Eukaryota</taxon>
        <taxon>Fungi</taxon>
        <taxon>Fungi incertae sedis</taxon>
        <taxon>Zoopagomycota</taxon>
        <taxon>Zoopagomycotina</taxon>
        <taxon>Zoopagomycetes</taxon>
        <taxon>Zoopagales</taxon>
        <taxon>Sigmoideomycetaceae</taxon>
        <taxon>Thamnocephalis</taxon>
    </lineage>
</organism>
<dbReference type="Pfam" id="PF04106">
    <property type="entry name" value="ATG5_UblB"/>
    <property type="match status" value="1"/>
</dbReference>
<protein>
    <recommendedName>
        <fullName evidence="5">Autophagy protein 5</fullName>
    </recommendedName>
</protein>
<sequence>MTTVAEQLPVTHAIWLGEIPVQFVLDAGELEAAGVLDTRTEPCFMLARRCSYLPLLTPLVIELLVQRNLPFIGDESDIWYTFEEIPLRWHYPIGLLYDMLVPHDSQLSTPWQITVHTRGYPGDRLLKSPPPGLETMHDLFMGLIKEASQHQWQSNGPWLTCAVLQADFLRNGSSKGVMRLSKQDQTQLWDALSSGDFDDFWSVNSRLVAPAPAARRTNSYTDKAPEAAAEDDTVDSPSIARENSDGSSHETTLPKHIPMRLYLPDCPVIQEPVAAVDEHGQERTLGDALHQLLPLLFPTTDAGEAEDVRASPILHGVTAPLDMPLGWAAQCMVHADNFLHIVIDVSSM</sequence>
<dbReference type="Pfam" id="PF20638">
    <property type="entry name" value="ATG5_UblA"/>
    <property type="match status" value="1"/>
</dbReference>
<dbReference type="AlphaFoldDB" id="A0A4P9XGN2"/>
<evidence type="ECO:0000256" key="4">
    <source>
        <dbReference type="ARBA" id="ARBA00023006"/>
    </source>
</evidence>
<evidence type="ECO:0000313" key="11">
    <source>
        <dbReference type="Proteomes" id="UP000271241"/>
    </source>
</evidence>
<keyword evidence="2 5" id="KW-1017">Isopeptide bond</keyword>
<dbReference type="InterPro" id="IPR007239">
    <property type="entry name" value="Atg5"/>
</dbReference>
<evidence type="ECO:0000256" key="2">
    <source>
        <dbReference type="ARBA" id="ARBA00022499"/>
    </source>
</evidence>
<feature type="region of interest" description="Disordered" evidence="6">
    <location>
        <begin position="213"/>
        <end position="253"/>
    </location>
</feature>
<dbReference type="GO" id="GO:0034274">
    <property type="term" value="C:Atg12-Atg5-Atg16 complex"/>
    <property type="evidence" value="ECO:0007669"/>
    <property type="project" value="TreeGrafter"/>
</dbReference>
<dbReference type="InterPro" id="IPR048940">
    <property type="entry name" value="ATG5_HBR"/>
</dbReference>
<keyword evidence="3 5" id="KW-0832">Ubl conjugation</keyword>
<dbReference type="Proteomes" id="UP000271241">
    <property type="component" value="Unassembled WGS sequence"/>
</dbReference>
<keyword evidence="5" id="KW-0813">Transport</keyword>